<dbReference type="OrthoDB" id="594062at2759"/>
<evidence type="ECO:0000256" key="1">
    <source>
        <dbReference type="ARBA" id="ARBA00006019"/>
    </source>
</evidence>
<proteinExistence type="inferred from homology"/>
<dbReference type="EMBL" id="LWDX02038876">
    <property type="protein sequence ID" value="OEL24794.1"/>
    <property type="molecule type" value="Genomic_DNA"/>
</dbReference>
<dbReference type="InterPro" id="IPR016159">
    <property type="entry name" value="Cullin_repeat-like_dom_sf"/>
</dbReference>
<comment type="similarity">
    <text evidence="1">Belongs to the cullin family.</text>
</comment>
<dbReference type="InterPro" id="IPR001373">
    <property type="entry name" value="Cullin_N"/>
</dbReference>
<dbReference type="GO" id="GO:0031625">
    <property type="term" value="F:ubiquitin protein ligase binding"/>
    <property type="evidence" value="ECO:0007669"/>
    <property type="project" value="InterPro"/>
</dbReference>
<comment type="caution">
    <text evidence="3">The sequence shown here is derived from an EMBL/GenBank/DDBJ whole genome shotgun (WGS) entry which is preliminary data.</text>
</comment>
<dbReference type="Pfam" id="PF00888">
    <property type="entry name" value="Cullin"/>
    <property type="match status" value="1"/>
</dbReference>
<feature type="domain" description="Cullin N-terminal" evidence="2">
    <location>
        <begin position="15"/>
        <end position="161"/>
    </location>
</feature>
<dbReference type="GO" id="GO:0006511">
    <property type="term" value="P:ubiquitin-dependent protein catabolic process"/>
    <property type="evidence" value="ECO:0007669"/>
    <property type="project" value="InterPro"/>
</dbReference>
<dbReference type="InterPro" id="IPR045093">
    <property type="entry name" value="Cullin"/>
</dbReference>
<reference evidence="3 4" key="1">
    <citation type="submission" date="2016-09" db="EMBL/GenBank/DDBJ databases">
        <title>The draft genome of Dichanthelium oligosanthes: A C3 panicoid grass species.</title>
        <authorList>
            <person name="Studer A.J."/>
            <person name="Schnable J.C."/>
            <person name="Brutnell T.P."/>
        </authorList>
    </citation>
    <scope>NUCLEOTIDE SEQUENCE [LARGE SCALE GENOMIC DNA]</scope>
    <source>
        <strain evidence="4">cv. Kellogg 1175</strain>
        <tissue evidence="3">Leaf</tissue>
    </source>
</reference>
<dbReference type="PANTHER" id="PTHR11932">
    <property type="entry name" value="CULLIN"/>
    <property type="match status" value="1"/>
</dbReference>
<dbReference type="Proteomes" id="UP000095767">
    <property type="component" value="Unassembled WGS sequence"/>
</dbReference>
<dbReference type="SUPFAM" id="SSF74788">
    <property type="entry name" value="Cullin repeat-like"/>
    <property type="match status" value="1"/>
</dbReference>
<evidence type="ECO:0000313" key="3">
    <source>
        <dbReference type="EMBL" id="OEL24794.1"/>
    </source>
</evidence>
<gene>
    <name evidence="3" type="ORF">BAE44_0014187</name>
</gene>
<sequence length="233" mass="27140">MKRGGSSVVDLEEGWRFVAAGIAKIRRAVEDDGEVSSLPIMELYSTVFFMCTQKPPHDYSRQLYQRYKEDVDSYNKSTVLPSLRDIQGEILLRHLVERWRKHEWILKLAGTVFRYPNRYYIPMNSLPTIEQVGSTSFRELVFNELKNSVTKTVIGMVDFEQALFCKSYSTKAQTWILEYSHPDYMLKHYYRTILDNLSLPGYLDPAVISFHCWVVAPPGSDRCARPRQLLNQL</sequence>
<name>A0A1E5VIC0_9POAL</name>
<evidence type="ECO:0000313" key="4">
    <source>
        <dbReference type="Proteomes" id="UP000095767"/>
    </source>
</evidence>
<protein>
    <submittedName>
        <fullName evidence="3">Cullin-1</fullName>
    </submittedName>
</protein>
<dbReference type="AlphaFoldDB" id="A0A1E5VIC0"/>
<dbReference type="STRING" id="888268.A0A1E5VIC0"/>
<evidence type="ECO:0000259" key="2">
    <source>
        <dbReference type="Pfam" id="PF00888"/>
    </source>
</evidence>
<accession>A0A1E5VIC0</accession>
<keyword evidence="4" id="KW-1185">Reference proteome</keyword>
<organism evidence="3 4">
    <name type="scientific">Dichanthelium oligosanthes</name>
    <dbReference type="NCBI Taxonomy" id="888268"/>
    <lineage>
        <taxon>Eukaryota</taxon>
        <taxon>Viridiplantae</taxon>
        <taxon>Streptophyta</taxon>
        <taxon>Embryophyta</taxon>
        <taxon>Tracheophyta</taxon>
        <taxon>Spermatophyta</taxon>
        <taxon>Magnoliopsida</taxon>
        <taxon>Liliopsida</taxon>
        <taxon>Poales</taxon>
        <taxon>Poaceae</taxon>
        <taxon>PACMAD clade</taxon>
        <taxon>Panicoideae</taxon>
        <taxon>Panicodae</taxon>
        <taxon>Paniceae</taxon>
        <taxon>Dichantheliinae</taxon>
        <taxon>Dichanthelium</taxon>
    </lineage>
</organism>
<dbReference type="Gene3D" id="1.20.1310.10">
    <property type="entry name" value="Cullin Repeats"/>
    <property type="match status" value="1"/>
</dbReference>